<dbReference type="Proteomes" id="UP001233999">
    <property type="component" value="Unassembled WGS sequence"/>
</dbReference>
<dbReference type="AlphaFoldDB" id="A0AAD7Z4L3"/>
<feature type="non-terminal residue" evidence="1">
    <location>
        <position position="1"/>
    </location>
</feature>
<evidence type="ECO:0000313" key="2">
    <source>
        <dbReference type="Proteomes" id="UP001233999"/>
    </source>
</evidence>
<gene>
    <name evidence="1" type="ORF">L9F63_008925</name>
</gene>
<organism evidence="1 2">
    <name type="scientific">Diploptera punctata</name>
    <name type="common">Pacific beetle cockroach</name>
    <dbReference type="NCBI Taxonomy" id="6984"/>
    <lineage>
        <taxon>Eukaryota</taxon>
        <taxon>Metazoa</taxon>
        <taxon>Ecdysozoa</taxon>
        <taxon>Arthropoda</taxon>
        <taxon>Hexapoda</taxon>
        <taxon>Insecta</taxon>
        <taxon>Pterygota</taxon>
        <taxon>Neoptera</taxon>
        <taxon>Polyneoptera</taxon>
        <taxon>Dictyoptera</taxon>
        <taxon>Blattodea</taxon>
        <taxon>Blaberoidea</taxon>
        <taxon>Blaberidae</taxon>
        <taxon>Diplopterinae</taxon>
        <taxon>Diploptera</taxon>
    </lineage>
</organism>
<reference evidence="1" key="1">
    <citation type="journal article" date="2023" name="IScience">
        <title>Live-bearing cockroach genome reveals convergent evolutionary mechanisms linked to viviparity in insects and beyond.</title>
        <authorList>
            <person name="Fouks B."/>
            <person name="Harrison M.C."/>
            <person name="Mikhailova A.A."/>
            <person name="Marchal E."/>
            <person name="English S."/>
            <person name="Carruthers M."/>
            <person name="Jennings E.C."/>
            <person name="Chiamaka E.L."/>
            <person name="Frigard R.A."/>
            <person name="Pippel M."/>
            <person name="Attardo G.M."/>
            <person name="Benoit J.B."/>
            <person name="Bornberg-Bauer E."/>
            <person name="Tobe S.S."/>
        </authorList>
    </citation>
    <scope>NUCLEOTIDE SEQUENCE</scope>
    <source>
        <strain evidence="1">Stay&amp;Tobe</strain>
    </source>
</reference>
<protein>
    <submittedName>
        <fullName evidence="1">Uncharacterized protein</fullName>
    </submittedName>
</protein>
<name>A0AAD7Z4L3_DIPPU</name>
<dbReference type="EMBL" id="JASPKZ010010685">
    <property type="protein sequence ID" value="KAJ9573712.1"/>
    <property type="molecule type" value="Genomic_DNA"/>
</dbReference>
<reference evidence="1" key="2">
    <citation type="submission" date="2023-05" db="EMBL/GenBank/DDBJ databases">
        <authorList>
            <person name="Fouks B."/>
        </authorList>
    </citation>
    <scope>NUCLEOTIDE SEQUENCE</scope>
    <source>
        <strain evidence="1">Stay&amp;Tobe</strain>
        <tissue evidence="1">Testes</tissue>
    </source>
</reference>
<accession>A0AAD7Z4L3</accession>
<evidence type="ECO:0000313" key="1">
    <source>
        <dbReference type="EMBL" id="KAJ9573712.1"/>
    </source>
</evidence>
<comment type="caution">
    <text evidence="1">The sequence shown here is derived from an EMBL/GenBank/DDBJ whole genome shotgun (WGS) entry which is preliminary data.</text>
</comment>
<keyword evidence="2" id="KW-1185">Reference proteome</keyword>
<sequence>MTSADSNELRDPGIYGLGIDLEKIITVEEWPEEKLNNFMYTRLPGPESSRNCYFKTLFQQIPQSTREENMREEESKTEYKTSQYSHVLLVKELRGEP</sequence>
<proteinExistence type="predicted"/>